<comment type="similarity">
    <text evidence="7">Belongs to the glycosyl hydrolase 24 family.</text>
</comment>
<dbReference type="InterPro" id="IPR033907">
    <property type="entry name" value="Endolysin_autolysin"/>
</dbReference>
<dbReference type="GO" id="GO:0031640">
    <property type="term" value="P:killing of cells of another organism"/>
    <property type="evidence" value="ECO:0007669"/>
    <property type="project" value="UniProtKB-KW"/>
</dbReference>
<dbReference type="HAMAP" id="MF_04110">
    <property type="entry name" value="ENDOLYSIN_T4"/>
    <property type="match status" value="1"/>
</dbReference>
<protein>
    <recommendedName>
        <fullName evidence="7">Lysozyme</fullName>
        <ecNumber evidence="7">3.2.1.17</ecNumber>
    </recommendedName>
</protein>
<evidence type="ECO:0000256" key="8">
    <source>
        <dbReference type="SAM" id="MobiDB-lite"/>
    </source>
</evidence>
<keyword evidence="4 7" id="KW-0378">Hydrolase</keyword>
<evidence type="ECO:0000256" key="7">
    <source>
        <dbReference type="RuleBase" id="RU003788"/>
    </source>
</evidence>
<dbReference type="InterPro" id="IPR023346">
    <property type="entry name" value="Lysozyme-like_dom_sf"/>
</dbReference>
<keyword evidence="6 7" id="KW-0326">Glycosidase</keyword>
<evidence type="ECO:0000256" key="1">
    <source>
        <dbReference type="ARBA" id="ARBA00000632"/>
    </source>
</evidence>
<dbReference type="Proteomes" id="UP000249524">
    <property type="component" value="Unassembled WGS sequence"/>
</dbReference>
<evidence type="ECO:0000313" key="10">
    <source>
        <dbReference type="EMBL" id="RAK69175.1"/>
    </source>
</evidence>
<dbReference type="CDD" id="cd00737">
    <property type="entry name" value="lyz_endolysin_autolysin"/>
    <property type="match status" value="1"/>
</dbReference>
<dbReference type="Gene3D" id="1.10.530.40">
    <property type="match status" value="1"/>
</dbReference>
<dbReference type="EMBL" id="QFYS01000001">
    <property type="protein sequence ID" value="RAK69175.1"/>
    <property type="molecule type" value="Genomic_DNA"/>
</dbReference>
<proteinExistence type="inferred from homology"/>
<accession>A0A328BR61</accession>
<evidence type="ECO:0000256" key="2">
    <source>
        <dbReference type="ARBA" id="ARBA00022529"/>
    </source>
</evidence>
<keyword evidence="11" id="KW-1185">Reference proteome</keyword>
<feature type="transmembrane region" description="Helical" evidence="9">
    <location>
        <begin position="420"/>
        <end position="441"/>
    </location>
</feature>
<name>A0A328BR61_9CAUL</name>
<dbReference type="PANTHER" id="PTHR38107:SF3">
    <property type="entry name" value="LYSOZYME RRRD-RELATED"/>
    <property type="match status" value="1"/>
</dbReference>
<organism evidence="10 11">
    <name type="scientific">Phenylobacterium kunshanense</name>
    <dbReference type="NCBI Taxonomy" id="1445034"/>
    <lineage>
        <taxon>Bacteria</taxon>
        <taxon>Pseudomonadati</taxon>
        <taxon>Pseudomonadota</taxon>
        <taxon>Alphaproteobacteria</taxon>
        <taxon>Caulobacterales</taxon>
        <taxon>Caulobacteraceae</taxon>
        <taxon>Phenylobacterium</taxon>
    </lineage>
</organism>
<evidence type="ECO:0000256" key="5">
    <source>
        <dbReference type="ARBA" id="ARBA00023200"/>
    </source>
</evidence>
<dbReference type="GO" id="GO:0016998">
    <property type="term" value="P:cell wall macromolecule catabolic process"/>
    <property type="evidence" value="ECO:0007669"/>
    <property type="project" value="InterPro"/>
</dbReference>
<evidence type="ECO:0000256" key="6">
    <source>
        <dbReference type="ARBA" id="ARBA00023295"/>
    </source>
</evidence>
<dbReference type="InterPro" id="IPR002196">
    <property type="entry name" value="Glyco_hydro_24"/>
</dbReference>
<dbReference type="InterPro" id="IPR051018">
    <property type="entry name" value="Bacteriophage_GH24"/>
</dbReference>
<keyword evidence="2 7" id="KW-0929">Antimicrobial</keyword>
<dbReference type="AlphaFoldDB" id="A0A328BR61"/>
<keyword evidence="9" id="KW-0812">Transmembrane</keyword>
<dbReference type="GO" id="GO:0042742">
    <property type="term" value="P:defense response to bacterium"/>
    <property type="evidence" value="ECO:0007669"/>
    <property type="project" value="UniProtKB-KW"/>
</dbReference>
<keyword evidence="3 7" id="KW-0081">Bacteriolytic enzyme</keyword>
<reference evidence="10 11" key="1">
    <citation type="submission" date="2018-05" db="EMBL/GenBank/DDBJ databases">
        <authorList>
            <person name="Lanie J.A."/>
            <person name="Ng W.-L."/>
            <person name="Kazmierczak K.M."/>
            <person name="Andrzejewski T.M."/>
            <person name="Davidsen T.M."/>
            <person name="Wayne K.J."/>
            <person name="Tettelin H."/>
            <person name="Glass J.I."/>
            <person name="Rusch D."/>
            <person name="Podicherti R."/>
            <person name="Tsui H.-C.T."/>
            <person name="Winkler M.E."/>
        </authorList>
    </citation>
    <scope>NUCLEOTIDE SEQUENCE [LARGE SCALE GENOMIC DNA]</scope>
    <source>
        <strain evidence="10 11">BUT-10</strain>
    </source>
</reference>
<keyword evidence="9" id="KW-1133">Transmembrane helix</keyword>
<dbReference type="Pfam" id="PF00959">
    <property type="entry name" value="Phage_lysozyme"/>
    <property type="match status" value="1"/>
</dbReference>
<dbReference type="GO" id="GO:0009253">
    <property type="term" value="P:peptidoglycan catabolic process"/>
    <property type="evidence" value="ECO:0007669"/>
    <property type="project" value="InterPro"/>
</dbReference>
<evidence type="ECO:0000256" key="3">
    <source>
        <dbReference type="ARBA" id="ARBA00022638"/>
    </source>
</evidence>
<feature type="transmembrane region" description="Helical" evidence="9">
    <location>
        <begin position="383"/>
        <end position="405"/>
    </location>
</feature>
<evidence type="ECO:0000256" key="9">
    <source>
        <dbReference type="SAM" id="Phobius"/>
    </source>
</evidence>
<dbReference type="EC" id="3.2.1.17" evidence="7"/>
<sequence>MGAMLSRYRVSRAAIELIKRFEGYRRKAAQLPDGRWTIGYGHTLTAREGAEVSEADAEALLVYDLIAVQHAVNESVLAPVSQNQFDALCSFAFNIGLDNFRRSQVLKRLNAGSTVQAACAMELWRKADFEGERIVVDALVRRRAAEKALFLTPAGDAWVPAPSPLLRPVIDLDALDLVPMRRPVGLETSFEGDKVEVRREDFLPDEPAEPAPPPAAAVTVAAEAVTGRLERIFAEPGEEPEPAPEPELDLEEVLRPQADFAPPITTAFDGVEPEAEGEPTAAPVSPEAEPELAVALPPEAEPVVVEAEPAAAEAEPEPEPQPEPVVAYVDPLIAVDTELEIPRAPVEDEAPEPPSADALAEAQPYEFIPARTRPAPKPKEPSVVWDLLLSLLGLAFFGFGVFWGLSAGGAPTGGPITPTMVAWPAGLAGVGFFVVAVYRLLQRLGREAEQD</sequence>
<keyword evidence="5" id="KW-1035">Host cytoplasm</keyword>
<dbReference type="SUPFAM" id="SSF53955">
    <property type="entry name" value="Lysozyme-like"/>
    <property type="match status" value="1"/>
</dbReference>
<dbReference type="PANTHER" id="PTHR38107">
    <property type="match status" value="1"/>
</dbReference>
<gene>
    <name evidence="10" type="ORF">DJ019_04005</name>
</gene>
<dbReference type="InterPro" id="IPR023347">
    <property type="entry name" value="Lysozyme_dom_sf"/>
</dbReference>
<comment type="caution">
    <text evidence="10">The sequence shown here is derived from an EMBL/GenBank/DDBJ whole genome shotgun (WGS) entry which is preliminary data.</text>
</comment>
<dbReference type="OrthoDB" id="5327667at2"/>
<evidence type="ECO:0000256" key="4">
    <source>
        <dbReference type="ARBA" id="ARBA00022801"/>
    </source>
</evidence>
<feature type="region of interest" description="Disordered" evidence="8">
    <location>
        <begin position="263"/>
        <end position="286"/>
    </location>
</feature>
<keyword evidence="9" id="KW-0472">Membrane</keyword>
<comment type="catalytic activity">
    <reaction evidence="1 7">
        <text>Hydrolysis of (1-&gt;4)-beta-linkages between N-acetylmuramic acid and N-acetyl-D-glucosamine residues in a peptidoglycan and between N-acetyl-D-glucosamine residues in chitodextrins.</text>
        <dbReference type="EC" id="3.2.1.17"/>
    </reaction>
</comment>
<dbReference type="InterPro" id="IPR034690">
    <property type="entry name" value="Endolysin_T4_type"/>
</dbReference>
<evidence type="ECO:0000313" key="11">
    <source>
        <dbReference type="Proteomes" id="UP000249524"/>
    </source>
</evidence>
<dbReference type="GO" id="GO:0003796">
    <property type="term" value="F:lysozyme activity"/>
    <property type="evidence" value="ECO:0007669"/>
    <property type="project" value="UniProtKB-EC"/>
</dbReference>